<dbReference type="EMBL" id="LT629973">
    <property type="protein sequence ID" value="SEH84238.1"/>
    <property type="molecule type" value="Genomic_DNA"/>
</dbReference>
<evidence type="ECO:0000313" key="2">
    <source>
        <dbReference type="EMBL" id="SEH84238.1"/>
    </source>
</evidence>
<dbReference type="PANTHER" id="PTHR31377">
    <property type="entry name" value="AGMATINE DEIMINASE-RELATED"/>
    <property type="match status" value="1"/>
</dbReference>
<dbReference type="STRING" id="1679444.PYTT_1148"/>
<dbReference type="OrthoDB" id="9808013at2"/>
<organism evidence="2 3">
    <name type="scientific">Akkermansia glycaniphila</name>
    <dbReference type="NCBI Taxonomy" id="1679444"/>
    <lineage>
        <taxon>Bacteria</taxon>
        <taxon>Pseudomonadati</taxon>
        <taxon>Verrucomicrobiota</taxon>
        <taxon>Verrucomicrobiia</taxon>
        <taxon>Verrucomicrobiales</taxon>
        <taxon>Akkermansiaceae</taxon>
        <taxon>Akkermansia</taxon>
    </lineage>
</organism>
<dbReference type="PANTHER" id="PTHR31377:SF0">
    <property type="entry name" value="AGMATINE DEIMINASE-RELATED"/>
    <property type="match status" value="1"/>
</dbReference>
<name>A0A1C7PFW3_9BACT</name>
<keyword evidence="3" id="KW-1185">Reference proteome</keyword>
<reference evidence="3" key="1">
    <citation type="submission" date="2016-09" db="EMBL/GenBank/DDBJ databases">
        <authorList>
            <person name="Koehorst J."/>
        </authorList>
    </citation>
    <scope>NUCLEOTIDE SEQUENCE [LARGE SCALE GENOMIC DNA]</scope>
</reference>
<keyword evidence="1" id="KW-0378">Hydrolase</keyword>
<protein>
    <submittedName>
        <fullName evidence="2">Porphyromonas-type peptidyl-arginine deiminase</fullName>
    </submittedName>
</protein>
<dbReference type="SUPFAM" id="SSF55909">
    <property type="entry name" value="Pentein"/>
    <property type="match status" value="1"/>
</dbReference>
<dbReference type="AlphaFoldDB" id="A0A1C7PFW3"/>
<gene>
    <name evidence="2" type="ORF">PYTT_1148</name>
</gene>
<dbReference type="PATRIC" id="fig|1679444.3.peg.742"/>
<dbReference type="Proteomes" id="UP000176204">
    <property type="component" value="Chromosome I"/>
</dbReference>
<sequence>MSEALFGSDVRWPAEWEALEAVWISWPHREDLWQGGLAELQGIYAGLAAAIAGQAEVRINAAAGLHAGVRRVLQERGVERFSLFDHATNDVWCRDHGPIFVRRRDGGLQVTDWQFNAWGGKFAPWDLDNEVPERVAESLALPRSSSRLFLEGGAIEGNGAGLLLTTEAVLLNANRNPEWSKADVEAELGRMLGTKEVFWLGQGIEGDDTDGHIDDMVRFVKEDAVVSIVEPDVHSPHYRSLAENNERLQGLRTVSGSRVEVVPLPMPDPLVAEDWRLEQLPASYANFLIVNDAVLVPVFCQERNDDRALGILRECFPGKQVVGLDARRFVIEGGAIHCVTQQQPVVSGVWEVQG</sequence>
<dbReference type="Pfam" id="PF04371">
    <property type="entry name" value="PAD_porph"/>
    <property type="match status" value="1"/>
</dbReference>
<evidence type="ECO:0000256" key="1">
    <source>
        <dbReference type="ARBA" id="ARBA00022801"/>
    </source>
</evidence>
<evidence type="ECO:0000313" key="3">
    <source>
        <dbReference type="Proteomes" id="UP000176204"/>
    </source>
</evidence>
<proteinExistence type="predicted"/>
<accession>A0A1C7PFW3</accession>
<dbReference type="GO" id="GO:0004668">
    <property type="term" value="F:protein-arginine deiminase activity"/>
    <property type="evidence" value="ECO:0007669"/>
    <property type="project" value="InterPro"/>
</dbReference>
<dbReference type="RefSeq" id="WP_067776206.1">
    <property type="nucleotide sequence ID" value="NZ_LIGX01000026.1"/>
</dbReference>
<dbReference type="Gene3D" id="3.75.10.10">
    <property type="entry name" value="L-arginine/glycine Amidinotransferase, Chain A"/>
    <property type="match status" value="1"/>
</dbReference>
<dbReference type="GO" id="GO:0047632">
    <property type="term" value="F:agmatine deiminase activity"/>
    <property type="evidence" value="ECO:0007669"/>
    <property type="project" value="TreeGrafter"/>
</dbReference>
<dbReference type="GO" id="GO:0009446">
    <property type="term" value="P:putrescine biosynthetic process"/>
    <property type="evidence" value="ECO:0007669"/>
    <property type="project" value="InterPro"/>
</dbReference>
<dbReference type="KEGG" id="agl:PYTT_1148"/>
<dbReference type="InterPro" id="IPR007466">
    <property type="entry name" value="Peptidyl-Arg-deiminase_porph"/>
</dbReference>